<protein>
    <submittedName>
        <fullName evidence="2">Uncharacterized protein</fullName>
    </submittedName>
</protein>
<evidence type="ECO:0000256" key="1">
    <source>
        <dbReference type="SAM" id="MobiDB-lite"/>
    </source>
</evidence>
<accession>X1LS05</accession>
<proteinExistence type="predicted"/>
<reference evidence="2" key="1">
    <citation type="journal article" date="2014" name="Front. Microbiol.">
        <title>High frequency of phylogenetically diverse reductive dehalogenase-homologous genes in deep subseafloor sedimentary metagenomes.</title>
        <authorList>
            <person name="Kawai M."/>
            <person name="Futagami T."/>
            <person name="Toyoda A."/>
            <person name="Takaki Y."/>
            <person name="Nishi S."/>
            <person name="Hori S."/>
            <person name="Arai W."/>
            <person name="Tsubouchi T."/>
            <person name="Morono Y."/>
            <person name="Uchiyama I."/>
            <person name="Ito T."/>
            <person name="Fujiyama A."/>
            <person name="Inagaki F."/>
            <person name="Takami H."/>
        </authorList>
    </citation>
    <scope>NUCLEOTIDE SEQUENCE</scope>
    <source>
        <strain evidence="2">Expedition CK06-06</strain>
    </source>
</reference>
<gene>
    <name evidence="2" type="ORF">S06H3_01347</name>
</gene>
<evidence type="ECO:0000313" key="2">
    <source>
        <dbReference type="EMBL" id="GAH96918.1"/>
    </source>
</evidence>
<feature type="region of interest" description="Disordered" evidence="1">
    <location>
        <begin position="1"/>
        <end position="29"/>
    </location>
</feature>
<dbReference type="AlphaFoldDB" id="X1LS05"/>
<dbReference type="EMBL" id="BARV01000331">
    <property type="protein sequence ID" value="GAH96918.1"/>
    <property type="molecule type" value="Genomic_DNA"/>
</dbReference>
<name>X1LS05_9ZZZZ</name>
<organism evidence="2">
    <name type="scientific">marine sediment metagenome</name>
    <dbReference type="NCBI Taxonomy" id="412755"/>
    <lineage>
        <taxon>unclassified sequences</taxon>
        <taxon>metagenomes</taxon>
        <taxon>ecological metagenomes</taxon>
    </lineage>
</organism>
<sequence length="66" mass="6550">MSFGAGGGWGGGGAGAEEEPTKWWGPPGSGAIITPGPAWPYEGIEKAKKVGILAVLAVLLLLASTD</sequence>
<feature type="compositionally biased region" description="Gly residues" evidence="1">
    <location>
        <begin position="1"/>
        <end position="15"/>
    </location>
</feature>
<comment type="caution">
    <text evidence="2">The sequence shown here is derived from an EMBL/GenBank/DDBJ whole genome shotgun (WGS) entry which is preliminary data.</text>
</comment>